<dbReference type="Proteomes" id="UP000191522">
    <property type="component" value="Unassembled WGS sequence"/>
</dbReference>
<protein>
    <submittedName>
        <fullName evidence="3">Uncharacterized protein</fullName>
    </submittedName>
</protein>
<dbReference type="PANTHER" id="PTHR40622">
    <property type="match status" value="1"/>
</dbReference>
<feature type="transmembrane region" description="Helical" evidence="2">
    <location>
        <begin position="254"/>
        <end position="282"/>
    </location>
</feature>
<reference evidence="4" key="1">
    <citation type="journal article" date="2017" name="Nat. Microbiol.">
        <title>Global analysis of biosynthetic gene clusters reveals vast potential of secondary metabolite production in Penicillium species.</title>
        <authorList>
            <person name="Nielsen J.C."/>
            <person name="Grijseels S."/>
            <person name="Prigent S."/>
            <person name="Ji B."/>
            <person name="Dainat J."/>
            <person name="Nielsen K.F."/>
            <person name="Frisvad J.C."/>
            <person name="Workman M."/>
            <person name="Nielsen J."/>
        </authorList>
    </citation>
    <scope>NUCLEOTIDE SEQUENCE [LARGE SCALE GENOMIC DNA]</scope>
    <source>
        <strain evidence="4">IBT 11843</strain>
    </source>
</reference>
<dbReference type="OrthoDB" id="4367799at2759"/>
<comment type="caution">
    <text evidence="3">The sequence shown here is derived from an EMBL/GenBank/DDBJ whole genome shotgun (WGS) entry which is preliminary data.</text>
</comment>
<dbReference type="EMBL" id="MDYL01000020">
    <property type="protein sequence ID" value="OQD72584.1"/>
    <property type="molecule type" value="Genomic_DNA"/>
</dbReference>
<evidence type="ECO:0000256" key="1">
    <source>
        <dbReference type="SAM" id="MobiDB-lite"/>
    </source>
</evidence>
<accession>A0A1V6P6J0</accession>
<evidence type="ECO:0000313" key="3">
    <source>
        <dbReference type="EMBL" id="OQD72584.1"/>
    </source>
</evidence>
<keyword evidence="2" id="KW-1133">Transmembrane helix</keyword>
<evidence type="ECO:0000313" key="4">
    <source>
        <dbReference type="Proteomes" id="UP000191522"/>
    </source>
</evidence>
<dbReference type="OMA" id="YANEHQV"/>
<feature type="region of interest" description="Disordered" evidence="1">
    <location>
        <begin position="179"/>
        <end position="211"/>
    </location>
</feature>
<sequence>MRLNPWATVCLAGTIASSIPLSTSHEIHLPYLPSLGWDNEVNSYLTLKWAVINGSLFANEDRVFPPSMSMQLHTPQRQGPAKTLVIGDEIELNYALEARPLSPEENGSTSTIVRVRVDLFDHKGDAVTTDAVVVDLLSRPDGSNCIIRIRMEPIKKHREGHFHHERPWRMNFWSTILNGKHKDSSSTQSPPRISSNDTPSHPQATHLAASSAPESRYGFILSPYWSPTAYSRRPHHRPHGDHRNRTFMRLIRPVILPAVLGAAAGLVACFVGFVLGHFFMSLARRLGLRKKRARQTRTISIEDRFDSEKAQLVPHICVTEVNSIDS</sequence>
<feature type="compositionally biased region" description="Low complexity" evidence="1">
    <location>
        <begin position="185"/>
        <end position="195"/>
    </location>
</feature>
<name>A0A1V6P6J0_PENDC</name>
<dbReference type="PANTHER" id="PTHR40622:SF1">
    <property type="match status" value="1"/>
</dbReference>
<evidence type="ECO:0000256" key="2">
    <source>
        <dbReference type="SAM" id="Phobius"/>
    </source>
</evidence>
<organism evidence="3 4">
    <name type="scientific">Penicillium decumbens</name>
    <dbReference type="NCBI Taxonomy" id="69771"/>
    <lineage>
        <taxon>Eukaryota</taxon>
        <taxon>Fungi</taxon>
        <taxon>Dikarya</taxon>
        <taxon>Ascomycota</taxon>
        <taxon>Pezizomycotina</taxon>
        <taxon>Eurotiomycetes</taxon>
        <taxon>Eurotiomycetidae</taxon>
        <taxon>Eurotiales</taxon>
        <taxon>Aspergillaceae</taxon>
        <taxon>Penicillium</taxon>
    </lineage>
</organism>
<gene>
    <name evidence="3" type="ORF">PENDEC_c020G04202</name>
</gene>
<keyword evidence="2" id="KW-0472">Membrane</keyword>
<keyword evidence="2" id="KW-0812">Transmembrane</keyword>
<dbReference type="AlphaFoldDB" id="A0A1V6P6J0"/>
<proteinExistence type="predicted"/>
<keyword evidence="4" id="KW-1185">Reference proteome</keyword>